<organism evidence="2">
    <name type="scientific">marine metagenome</name>
    <dbReference type="NCBI Taxonomy" id="408172"/>
    <lineage>
        <taxon>unclassified sequences</taxon>
        <taxon>metagenomes</taxon>
        <taxon>ecological metagenomes</taxon>
    </lineage>
</organism>
<keyword evidence="1" id="KW-0472">Membrane</keyword>
<feature type="non-terminal residue" evidence="2">
    <location>
        <position position="41"/>
    </location>
</feature>
<keyword evidence="1" id="KW-1133">Transmembrane helix</keyword>
<evidence type="ECO:0000256" key="1">
    <source>
        <dbReference type="SAM" id="Phobius"/>
    </source>
</evidence>
<feature type="transmembrane region" description="Helical" evidence="1">
    <location>
        <begin position="21"/>
        <end position="40"/>
    </location>
</feature>
<keyword evidence="1" id="KW-0812">Transmembrane</keyword>
<sequence length="41" mass="4605">MTKQNAISTAANEGRLWNRDFVLNLLVAHLLLAGFFSLFIV</sequence>
<dbReference type="AlphaFoldDB" id="A0A382MA78"/>
<reference evidence="2" key="1">
    <citation type="submission" date="2018-05" db="EMBL/GenBank/DDBJ databases">
        <authorList>
            <person name="Lanie J.A."/>
            <person name="Ng W.-L."/>
            <person name="Kazmierczak K.M."/>
            <person name="Andrzejewski T.M."/>
            <person name="Davidsen T.M."/>
            <person name="Wayne K.J."/>
            <person name="Tettelin H."/>
            <person name="Glass J.I."/>
            <person name="Rusch D."/>
            <person name="Podicherti R."/>
            <person name="Tsui H.-C.T."/>
            <person name="Winkler M.E."/>
        </authorList>
    </citation>
    <scope>NUCLEOTIDE SEQUENCE</scope>
</reference>
<gene>
    <name evidence="2" type="ORF">METZ01_LOCUS298757</name>
</gene>
<accession>A0A382MA78</accession>
<protein>
    <submittedName>
        <fullName evidence="2">Uncharacterized protein</fullName>
    </submittedName>
</protein>
<dbReference type="EMBL" id="UINC01092377">
    <property type="protein sequence ID" value="SVC45903.1"/>
    <property type="molecule type" value="Genomic_DNA"/>
</dbReference>
<proteinExistence type="predicted"/>
<evidence type="ECO:0000313" key="2">
    <source>
        <dbReference type="EMBL" id="SVC45903.1"/>
    </source>
</evidence>
<name>A0A382MA78_9ZZZZ</name>